<evidence type="ECO:0000313" key="2">
    <source>
        <dbReference type="Proteomes" id="UP000001401"/>
    </source>
</evidence>
<name>E6TVE5_EVAC2</name>
<dbReference type="eggNOG" id="ENOG5030EDH">
    <property type="taxonomic scope" value="Bacteria"/>
</dbReference>
<dbReference type="HOGENOM" id="CLU_202997_0_0_9"/>
<gene>
    <name evidence="1" type="ordered locus">Bcell_2707</name>
</gene>
<sequence>MMKIKSVAFNVEDPDQAKLFEHAAERPNFSSYIKRLIQRDMEGGNNIVPSTVTKESTNDNGDDDLMELLV</sequence>
<dbReference type="OrthoDB" id="2879907at2"/>
<reference evidence="1" key="1">
    <citation type="submission" date="2010-12" db="EMBL/GenBank/DDBJ databases">
        <title>Complete sequence of Bacillus cellulosilyticus DSM 2522.</title>
        <authorList>
            <consortium name="US DOE Joint Genome Institute"/>
            <person name="Lucas S."/>
            <person name="Copeland A."/>
            <person name="Lapidus A."/>
            <person name="Cheng J.-F."/>
            <person name="Bruce D."/>
            <person name="Goodwin L."/>
            <person name="Pitluck S."/>
            <person name="Chertkov O."/>
            <person name="Detter J.C."/>
            <person name="Han C."/>
            <person name="Tapia R."/>
            <person name="Land M."/>
            <person name="Hauser L."/>
            <person name="Jeffries C."/>
            <person name="Kyrpides N."/>
            <person name="Ivanova N."/>
            <person name="Mikhailova N."/>
            <person name="Brumm P."/>
            <person name="Mead D."/>
            <person name="Woyke T."/>
        </authorList>
    </citation>
    <scope>NUCLEOTIDE SEQUENCE [LARGE SCALE GENOMIC DNA]</scope>
    <source>
        <strain evidence="1">DSM 2522</strain>
    </source>
</reference>
<keyword evidence="2" id="KW-1185">Reference proteome</keyword>
<evidence type="ECO:0000313" key="1">
    <source>
        <dbReference type="EMBL" id="ADU30962.1"/>
    </source>
</evidence>
<dbReference type="EMBL" id="CP002394">
    <property type="protein sequence ID" value="ADU30962.1"/>
    <property type="molecule type" value="Genomic_DNA"/>
</dbReference>
<dbReference type="AlphaFoldDB" id="E6TVE5"/>
<organism evidence="1 2">
    <name type="scientific">Evansella cellulosilytica (strain ATCC 21833 / DSM 2522 / FERM P-1141 / JCM 9156 / N-4)</name>
    <name type="common">Bacillus cellulosilyticus</name>
    <dbReference type="NCBI Taxonomy" id="649639"/>
    <lineage>
        <taxon>Bacteria</taxon>
        <taxon>Bacillati</taxon>
        <taxon>Bacillota</taxon>
        <taxon>Bacilli</taxon>
        <taxon>Bacillales</taxon>
        <taxon>Bacillaceae</taxon>
        <taxon>Evansella</taxon>
    </lineage>
</organism>
<accession>E6TVE5</accession>
<dbReference type="KEGG" id="bco:Bcell_2707"/>
<proteinExistence type="predicted"/>
<protein>
    <submittedName>
        <fullName evidence="1">Uncharacterized protein</fullName>
    </submittedName>
</protein>
<dbReference type="Proteomes" id="UP000001401">
    <property type="component" value="Chromosome"/>
</dbReference>